<feature type="transmembrane region" description="Helical" evidence="7">
    <location>
        <begin position="20"/>
        <end position="44"/>
    </location>
</feature>
<dbReference type="SUPFAM" id="SSF90123">
    <property type="entry name" value="ABC transporter transmembrane region"/>
    <property type="match status" value="1"/>
</dbReference>
<keyword evidence="4 10" id="KW-0067">ATP-binding</keyword>
<dbReference type="GO" id="GO:0016887">
    <property type="term" value="F:ATP hydrolysis activity"/>
    <property type="evidence" value="ECO:0007669"/>
    <property type="project" value="InterPro"/>
</dbReference>
<sequence length="588" mass="67062">MFYYSSLKKILREEFNQIYIISFFVFLSALLELISLLMISYIIANAGQLNEVLNSLNNFIQIFNDNFLIENLASIFIFVLSYILLSVVFYLIIIRYSSFKVHGLVSNVRTRIIHKLLDMNYFVDGNHKKSKIISNIIFDSSQFGASLIDLVHLISRLCLTLIIFIWLLFVNVVVTLAMISILMILYLAIHFIITPKIRRSANNIAVFNELLIKELSNFFGYIREIIFYNIQDKVINQLSGTNNNIATSTGSKSFLVNMPRFLVDSLILILLASFVLVANSYQQDFVGFYSLLATYGIAAIKLLPAVQNIFYYTQQLLSRKPNMVNLNNFFDSKEHHQKNTELIESLIPDLKEKIKLSNISYQSNTNDSILENISLEINFSDKLAIVGPSGSGKSFLMNTIIGLSSPTSGSLEIDGIRIDDSNVNSYRDKISYIPQKIFLSEGTIKDNVLLFSKENFKESKYKEALKQSGMESILNNSEQNDETTISDQSHNLSGGEKQCLGYARALYERRNIIALDEATSSMDFNLASKVISSILKEWKTVICITHQSYLLRNFEKIIVMDDGKIQDLGSYEDLLLRNKYFKNLCSNE</sequence>
<dbReference type="PANTHER" id="PTHR24221:SF654">
    <property type="entry name" value="ATP-BINDING CASSETTE SUB-FAMILY B MEMBER 6"/>
    <property type="match status" value="1"/>
</dbReference>
<evidence type="ECO:0000259" key="8">
    <source>
        <dbReference type="PROSITE" id="PS50893"/>
    </source>
</evidence>
<evidence type="ECO:0000256" key="5">
    <source>
        <dbReference type="ARBA" id="ARBA00022989"/>
    </source>
</evidence>
<dbReference type="PROSITE" id="PS50929">
    <property type="entry name" value="ABC_TM1F"/>
    <property type="match status" value="1"/>
</dbReference>
<dbReference type="Gene3D" id="3.40.50.300">
    <property type="entry name" value="P-loop containing nucleotide triphosphate hydrolases"/>
    <property type="match status" value="1"/>
</dbReference>
<evidence type="ECO:0000256" key="4">
    <source>
        <dbReference type="ARBA" id="ARBA00022840"/>
    </source>
</evidence>
<dbReference type="PANTHER" id="PTHR24221">
    <property type="entry name" value="ATP-BINDING CASSETTE SUB-FAMILY B"/>
    <property type="match status" value="1"/>
</dbReference>
<reference evidence="10 11" key="1">
    <citation type="journal article" date="2018" name="Microbiome">
        <title>Fine metagenomic profile of the Mediterranean stratified and mixed water columns revealed by assembly and recruitment.</title>
        <authorList>
            <person name="Haro-Moreno J.M."/>
            <person name="Lopez-Perez M."/>
            <person name="De La Torre J.R."/>
            <person name="Picazo A."/>
            <person name="Camacho A."/>
            <person name="Rodriguez-Valera F."/>
        </authorList>
    </citation>
    <scope>NUCLEOTIDE SEQUENCE [LARGE SCALE GENOMIC DNA]</scope>
    <source>
        <strain evidence="10">MED-G82</strain>
    </source>
</reference>
<dbReference type="Gene3D" id="1.20.1560.10">
    <property type="entry name" value="ABC transporter type 1, transmembrane domain"/>
    <property type="match status" value="1"/>
</dbReference>
<accession>A0A368C128</accession>
<organism evidence="10 11">
    <name type="scientific">SAR86 cluster bacterium</name>
    <dbReference type="NCBI Taxonomy" id="2030880"/>
    <lineage>
        <taxon>Bacteria</taxon>
        <taxon>Pseudomonadati</taxon>
        <taxon>Pseudomonadota</taxon>
        <taxon>Gammaproteobacteria</taxon>
        <taxon>SAR86 cluster</taxon>
    </lineage>
</organism>
<evidence type="ECO:0000256" key="3">
    <source>
        <dbReference type="ARBA" id="ARBA00022741"/>
    </source>
</evidence>
<dbReference type="InterPro" id="IPR011527">
    <property type="entry name" value="ABC1_TM_dom"/>
</dbReference>
<feature type="transmembrane region" description="Helical" evidence="7">
    <location>
        <begin position="287"/>
        <end position="313"/>
    </location>
</feature>
<dbReference type="GO" id="GO:0034040">
    <property type="term" value="F:ATPase-coupled lipid transmembrane transporter activity"/>
    <property type="evidence" value="ECO:0007669"/>
    <property type="project" value="TreeGrafter"/>
</dbReference>
<evidence type="ECO:0000313" key="11">
    <source>
        <dbReference type="Proteomes" id="UP000253307"/>
    </source>
</evidence>
<dbReference type="Pfam" id="PF00005">
    <property type="entry name" value="ABC_tran"/>
    <property type="match status" value="1"/>
</dbReference>
<feature type="transmembrane region" description="Helical" evidence="7">
    <location>
        <begin position="72"/>
        <end position="93"/>
    </location>
</feature>
<dbReference type="InterPro" id="IPR027417">
    <property type="entry name" value="P-loop_NTPase"/>
</dbReference>
<feature type="domain" description="ABC transmembrane type-1" evidence="9">
    <location>
        <begin position="20"/>
        <end position="278"/>
    </location>
</feature>
<dbReference type="GO" id="GO:0005886">
    <property type="term" value="C:plasma membrane"/>
    <property type="evidence" value="ECO:0007669"/>
    <property type="project" value="UniProtKB-SubCell"/>
</dbReference>
<comment type="caution">
    <text evidence="10">The sequence shown here is derived from an EMBL/GenBank/DDBJ whole genome shotgun (WGS) entry which is preliminary data.</text>
</comment>
<feature type="transmembrane region" description="Helical" evidence="7">
    <location>
        <begin position="175"/>
        <end position="193"/>
    </location>
</feature>
<name>A0A368C128_9GAMM</name>
<dbReference type="EMBL" id="QOPE01000001">
    <property type="protein sequence ID" value="RCL42837.1"/>
    <property type="molecule type" value="Genomic_DNA"/>
</dbReference>
<dbReference type="GO" id="GO:0005524">
    <property type="term" value="F:ATP binding"/>
    <property type="evidence" value="ECO:0007669"/>
    <property type="project" value="UniProtKB-KW"/>
</dbReference>
<evidence type="ECO:0000259" key="9">
    <source>
        <dbReference type="PROSITE" id="PS50929"/>
    </source>
</evidence>
<dbReference type="InterPro" id="IPR039421">
    <property type="entry name" value="Type_1_exporter"/>
</dbReference>
<evidence type="ECO:0000256" key="2">
    <source>
        <dbReference type="ARBA" id="ARBA00022692"/>
    </source>
</evidence>
<keyword evidence="5 7" id="KW-1133">Transmembrane helix</keyword>
<feature type="domain" description="ABC transporter" evidence="8">
    <location>
        <begin position="354"/>
        <end position="587"/>
    </location>
</feature>
<proteinExistence type="predicted"/>
<gene>
    <name evidence="10" type="ORF">DBW96_00065</name>
</gene>
<dbReference type="Proteomes" id="UP000253307">
    <property type="component" value="Unassembled WGS sequence"/>
</dbReference>
<evidence type="ECO:0000256" key="6">
    <source>
        <dbReference type="ARBA" id="ARBA00023136"/>
    </source>
</evidence>
<dbReference type="AlphaFoldDB" id="A0A368C128"/>
<evidence type="ECO:0000313" key="10">
    <source>
        <dbReference type="EMBL" id="RCL42837.1"/>
    </source>
</evidence>
<protein>
    <submittedName>
        <fullName evidence="10">ABC transporter ATP-binding protein</fullName>
    </submittedName>
</protein>
<feature type="transmembrane region" description="Helical" evidence="7">
    <location>
        <begin position="261"/>
        <end position="281"/>
    </location>
</feature>
<keyword evidence="2 7" id="KW-0812">Transmembrane</keyword>
<dbReference type="InterPro" id="IPR003439">
    <property type="entry name" value="ABC_transporter-like_ATP-bd"/>
</dbReference>
<keyword evidence="3" id="KW-0547">Nucleotide-binding</keyword>
<evidence type="ECO:0000256" key="1">
    <source>
        <dbReference type="ARBA" id="ARBA00004651"/>
    </source>
</evidence>
<dbReference type="PROSITE" id="PS50893">
    <property type="entry name" value="ABC_TRANSPORTER_2"/>
    <property type="match status" value="1"/>
</dbReference>
<dbReference type="InterPro" id="IPR003593">
    <property type="entry name" value="AAA+_ATPase"/>
</dbReference>
<dbReference type="SUPFAM" id="SSF52540">
    <property type="entry name" value="P-loop containing nucleoside triphosphate hydrolases"/>
    <property type="match status" value="1"/>
</dbReference>
<comment type="subcellular location">
    <subcellularLocation>
        <location evidence="1">Cell membrane</location>
        <topology evidence="1">Multi-pass membrane protein</topology>
    </subcellularLocation>
</comment>
<dbReference type="SMART" id="SM00382">
    <property type="entry name" value="AAA"/>
    <property type="match status" value="1"/>
</dbReference>
<keyword evidence="6 7" id="KW-0472">Membrane</keyword>
<dbReference type="InterPro" id="IPR036640">
    <property type="entry name" value="ABC1_TM_sf"/>
</dbReference>
<evidence type="ECO:0000256" key="7">
    <source>
        <dbReference type="SAM" id="Phobius"/>
    </source>
</evidence>
<dbReference type="GO" id="GO:0140359">
    <property type="term" value="F:ABC-type transporter activity"/>
    <property type="evidence" value="ECO:0007669"/>
    <property type="project" value="InterPro"/>
</dbReference>